<dbReference type="RefSeq" id="WP_124327449.1">
    <property type="nucleotide sequence ID" value="NZ_BEXT01000001.1"/>
</dbReference>
<evidence type="ECO:0000313" key="5">
    <source>
        <dbReference type="Proteomes" id="UP000288096"/>
    </source>
</evidence>
<feature type="domain" description="Solute-binding protein family 3/N-terminal" evidence="3">
    <location>
        <begin position="51"/>
        <end position="257"/>
    </location>
</feature>
<accession>A0A401FSP3</accession>
<dbReference type="Proteomes" id="UP000288096">
    <property type="component" value="Unassembled WGS sequence"/>
</dbReference>
<evidence type="ECO:0000256" key="1">
    <source>
        <dbReference type="ARBA" id="ARBA00022729"/>
    </source>
</evidence>
<evidence type="ECO:0000313" key="4">
    <source>
        <dbReference type="EMBL" id="GBC59989.1"/>
    </source>
</evidence>
<dbReference type="Gene3D" id="3.40.190.10">
    <property type="entry name" value="Periplasmic binding protein-like II"/>
    <property type="match status" value="2"/>
</dbReference>
<reference evidence="5" key="1">
    <citation type="submission" date="2017-11" db="EMBL/GenBank/DDBJ databases">
        <authorList>
            <person name="Watanabe M."/>
            <person name="Kojima H."/>
        </authorList>
    </citation>
    <scope>NUCLEOTIDE SEQUENCE [LARGE SCALE GENOMIC DNA]</scope>
    <source>
        <strain evidence="5">Tokyo 01</strain>
    </source>
</reference>
<keyword evidence="1 2" id="KW-0732">Signal</keyword>
<dbReference type="Pfam" id="PF00497">
    <property type="entry name" value="SBP_bac_3"/>
    <property type="match status" value="1"/>
</dbReference>
<organism evidence="4 5">
    <name type="scientific">Desulfonema ishimotonii</name>
    <dbReference type="NCBI Taxonomy" id="45657"/>
    <lineage>
        <taxon>Bacteria</taxon>
        <taxon>Pseudomonadati</taxon>
        <taxon>Thermodesulfobacteriota</taxon>
        <taxon>Desulfobacteria</taxon>
        <taxon>Desulfobacterales</taxon>
        <taxon>Desulfococcaceae</taxon>
        <taxon>Desulfonema</taxon>
    </lineage>
</organism>
<feature type="signal peptide" evidence="2">
    <location>
        <begin position="1"/>
        <end position="30"/>
    </location>
</feature>
<comment type="caution">
    <text evidence="4">The sequence shown here is derived from an EMBL/GenBank/DDBJ whole genome shotgun (WGS) entry which is preliminary data.</text>
</comment>
<gene>
    <name evidence="4" type="ORF">DENIS_0931</name>
</gene>
<dbReference type="SUPFAM" id="SSF53850">
    <property type="entry name" value="Periplasmic binding protein-like II"/>
    <property type="match status" value="1"/>
</dbReference>
<evidence type="ECO:0000259" key="3">
    <source>
        <dbReference type="Pfam" id="PF00497"/>
    </source>
</evidence>
<proteinExistence type="predicted"/>
<dbReference type="PANTHER" id="PTHR35936">
    <property type="entry name" value="MEMBRANE-BOUND LYTIC MUREIN TRANSGLYCOSYLASE F"/>
    <property type="match status" value="1"/>
</dbReference>
<reference evidence="5" key="2">
    <citation type="submission" date="2019-01" db="EMBL/GenBank/DDBJ databases">
        <title>Genome sequence of Desulfonema ishimotonii strain Tokyo 01.</title>
        <authorList>
            <person name="Fukui M."/>
        </authorList>
    </citation>
    <scope>NUCLEOTIDE SEQUENCE [LARGE SCALE GENOMIC DNA]</scope>
    <source>
        <strain evidence="5">Tokyo 01</strain>
    </source>
</reference>
<protein>
    <recommendedName>
        <fullName evidence="3">Solute-binding protein family 3/N-terminal domain-containing protein</fullName>
    </recommendedName>
</protein>
<dbReference type="PANTHER" id="PTHR35936:SF35">
    <property type="entry name" value="L-CYSTINE-BINDING PROTEIN TCYJ"/>
    <property type="match status" value="1"/>
</dbReference>
<dbReference type="AlphaFoldDB" id="A0A401FSP3"/>
<keyword evidence="5" id="KW-1185">Reference proteome</keyword>
<name>A0A401FSP3_9BACT</name>
<sequence>MSYFFIDLQKIRIALKHVVLVCLFVGGTHAASGQDWEKTDGLHIVTPLWEKQTNEDGTGLFFEIVRSVYELAGIEMEYKIVPWKRARNMVNKNQADAMLCAWREDAQKQGQRIPEYPMFTEYTAVVFKKARIEDWKGVPSVRSKNAVWLRGYDYHTTSHLKGMQLDWTEVDRYKQAWEMLNRDRVDFYIEALIDIEQYVRDQKMDTRLWRIEILWGNNTYIAFGDSERSKKLIGIYDKNIIQLFKTGRLKAIYDKWGVRFSPDPWKKQSAAAAPAGEEKP</sequence>
<evidence type="ECO:0000256" key="2">
    <source>
        <dbReference type="SAM" id="SignalP"/>
    </source>
</evidence>
<dbReference type="InterPro" id="IPR001638">
    <property type="entry name" value="Solute-binding_3/MltF_N"/>
</dbReference>
<dbReference type="EMBL" id="BEXT01000001">
    <property type="protein sequence ID" value="GBC59989.1"/>
    <property type="molecule type" value="Genomic_DNA"/>
</dbReference>
<dbReference type="OrthoDB" id="5453998at2"/>
<feature type="chain" id="PRO_5019206129" description="Solute-binding protein family 3/N-terminal domain-containing protein" evidence="2">
    <location>
        <begin position="31"/>
        <end position="280"/>
    </location>
</feature>